<comment type="subcellular location">
    <subcellularLocation>
        <location evidence="1">Membrane</location>
        <topology evidence="1">Multi-pass membrane protein</topology>
    </subcellularLocation>
</comment>
<proteinExistence type="predicted"/>
<reference evidence="7 8" key="1">
    <citation type="submission" date="2022-01" db="EMBL/GenBank/DDBJ databases">
        <title>Paraglaciecola sp. G1-23.</title>
        <authorList>
            <person name="Jin M.S."/>
            <person name="Han D.M."/>
            <person name="Kim H.M."/>
            <person name="Jeon C.O."/>
        </authorList>
    </citation>
    <scope>NUCLEOTIDE SEQUENCE [LARGE SCALE GENOMIC DNA]</scope>
    <source>
        <strain evidence="7 8">G1-23</strain>
    </source>
</reference>
<dbReference type="Pfam" id="PF04893">
    <property type="entry name" value="Yip1"/>
    <property type="match status" value="1"/>
</dbReference>
<comment type="caution">
    <text evidence="7">The sequence shown here is derived from an EMBL/GenBank/DDBJ whole genome shotgun (WGS) entry which is preliminary data.</text>
</comment>
<keyword evidence="4 5" id="KW-0472">Membrane</keyword>
<name>A0ABS9D6Z9_9ALTE</name>
<dbReference type="EMBL" id="JAKGAS010000004">
    <property type="protein sequence ID" value="MCF2948180.1"/>
    <property type="molecule type" value="Genomic_DNA"/>
</dbReference>
<feature type="transmembrane region" description="Helical" evidence="5">
    <location>
        <begin position="191"/>
        <end position="208"/>
    </location>
</feature>
<feature type="transmembrane region" description="Helical" evidence="5">
    <location>
        <begin position="88"/>
        <end position="111"/>
    </location>
</feature>
<evidence type="ECO:0000256" key="1">
    <source>
        <dbReference type="ARBA" id="ARBA00004141"/>
    </source>
</evidence>
<protein>
    <submittedName>
        <fullName evidence="7">YIP1 family protein</fullName>
    </submittedName>
</protein>
<evidence type="ECO:0000313" key="8">
    <source>
        <dbReference type="Proteomes" id="UP001521137"/>
    </source>
</evidence>
<evidence type="ECO:0000256" key="5">
    <source>
        <dbReference type="SAM" id="Phobius"/>
    </source>
</evidence>
<feature type="domain" description="Yip1" evidence="6">
    <location>
        <begin position="14"/>
        <end position="230"/>
    </location>
</feature>
<feature type="transmembrane region" description="Helical" evidence="5">
    <location>
        <begin position="31"/>
        <end position="51"/>
    </location>
</feature>
<accession>A0ABS9D6Z9</accession>
<dbReference type="RefSeq" id="WP_235311830.1">
    <property type="nucleotide sequence ID" value="NZ_JAKGAS010000004.1"/>
</dbReference>
<keyword evidence="3 5" id="KW-1133">Transmembrane helix</keyword>
<dbReference type="Proteomes" id="UP001521137">
    <property type="component" value="Unassembled WGS sequence"/>
</dbReference>
<gene>
    <name evidence="7" type="ORF">L0668_08690</name>
</gene>
<keyword evidence="2 5" id="KW-0812">Transmembrane</keyword>
<feature type="transmembrane region" description="Helical" evidence="5">
    <location>
        <begin position="131"/>
        <end position="153"/>
    </location>
</feature>
<evidence type="ECO:0000259" key="6">
    <source>
        <dbReference type="Pfam" id="PF04893"/>
    </source>
</evidence>
<feature type="transmembrane region" description="Helical" evidence="5">
    <location>
        <begin position="214"/>
        <end position="234"/>
    </location>
</feature>
<keyword evidence="8" id="KW-1185">Reference proteome</keyword>
<evidence type="ECO:0000313" key="7">
    <source>
        <dbReference type="EMBL" id="MCF2948180.1"/>
    </source>
</evidence>
<organism evidence="7 8">
    <name type="scientific">Paraglaciecola algarum</name>
    <dbReference type="NCBI Taxonomy" id="3050085"/>
    <lineage>
        <taxon>Bacteria</taxon>
        <taxon>Pseudomonadati</taxon>
        <taxon>Pseudomonadota</taxon>
        <taxon>Gammaproteobacteria</taxon>
        <taxon>Alteromonadales</taxon>
        <taxon>Alteromonadaceae</taxon>
        <taxon>Paraglaciecola</taxon>
    </lineage>
</organism>
<evidence type="ECO:0000256" key="4">
    <source>
        <dbReference type="ARBA" id="ARBA00023136"/>
    </source>
</evidence>
<evidence type="ECO:0000256" key="2">
    <source>
        <dbReference type="ARBA" id="ARBA00022692"/>
    </source>
</evidence>
<sequence>MELVSNPIQAMQDTFTKPNRVFATIAKTHNWSWLPFLLVSFVSTLPIYYYFNFIDFDWYRNMVIETSAGDLSPAELDMMRQAMQQTQILWVSVIGVVFSSIISNAVLAVYLNYATKSDEECVQGFTDWYGFTWWVSMPTVVISLITMAIVLLASDNQLSPAALGPTSLAFILGIEMDSAWFSLTQAIRLESIWVMYLIAVGLSQWTQLPNNRTYLIACAPFVLIWGIWAAILLVS</sequence>
<evidence type="ECO:0000256" key="3">
    <source>
        <dbReference type="ARBA" id="ARBA00022989"/>
    </source>
</evidence>
<dbReference type="InterPro" id="IPR006977">
    <property type="entry name" value="Yip1_dom"/>
</dbReference>